<dbReference type="Pfam" id="PF19780">
    <property type="entry name" value="DUF6265"/>
    <property type="match status" value="1"/>
</dbReference>
<name>A0AAJ4XAU7_9SPHI</name>
<evidence type="ECO:0000313" key="5">
    <source>
        <dbReference type="EMBL" id="SNV49741.1"/>
    </source>
</evidence>
<dbReference type="EMBL" id="LT906468">
    <property type="protein sequence ID" value="SNV49741.1"/>
    <property type="molecule type" value="Genomic_DNA"/>
</dbReference>
<feature type="signal peptide" evidence="2">
    <location>
        <begin position="1"/>
        <end position="18"/>
    </location>
</feature>
<dbReference type="Gene3D" id="3.30.70.1060">
    <property type="entry name" value="Dimeric alpha+beta barrel"/>
    <property type="match status" value="1"/>
</dbReference>
<evidence type="ECO:0000256" key="1">
    <source>
        <dbReference type="ARBA" id="ARBA00007689"/>
    </source>
</evidence>
<dbReference type="InterPro" id="IPR005545">
    <property type="entry name" value="YCII"/>
</dbReference>
<keyword evidence="2" id="KW-0732">Signal</keyword>
<gene>
    <name evidence="5" type="ORF">SAMEA4412673_01858</name>
</gene>
<sequence>MRLLFSLLCLFFFQLSFAQNKLPLFLKGHWGIQGSNNEEHWDVLSAESMKGFGYKIDHAIPQVTEYLDIQLKKGKLVLIATVIGQNNGKPIEFIAEGKSFDKQIKFVNHKHDFPQEITYSKSSDSTGNLIVKIAGQGKEHTQIMKPIQGSDEAQEIAYDEKLAEKLGSDEYGMKSYFYVVLKSGENKNQDKDSINTAFKGHMDNINRLVKEEKLIVAGPFGKNADQYRGLFILNNVKSEDEAKAILETDPAIKAGYLTYSLYTWYGSAALPMYLPYSEKITKSKF</sequence>
<dbReference type="Pfam" id="PF03795">
    <property type="entry name" value="YCII"/>
    <property type="match status" value="1"/>
</dbReference>
<dbReference type="RefSeq" id="WP_093095992.1">
    <property type="nucleotide sequence ID" value="NZ_FNGK01000001.1"/>
</dbReference>
<organism evidence="5 6">
    <name type="scientific">Sphingobacterium mizutaii</name>
    <dbReference type="NCBI Taxonomy" id="1010"/>
    <lineage>
        <taxon>Bacteria</taxon>
        <taxon>Pseudomonadati</taxon>
        <taxon>Bacteroidota</taxon>
        <taxon>Sphingobacteriia</taxon>
        <taxon>Sphingobacteriales</taxon>
        <taxon>Sphingobacteriaceae</taxon>
        <taxon>Sphingobacterium</taxon>
    </lineage>
</organism>
<feature type="domain" description="YCII-related" evidence="3">
    <location>
        <begin position="178"/>
        <end position="256"/>
    </location>
</feature>
<proteinExistence type="inferred from homology"/>
<dbReference type="Proteomes" id="UP000215355">
    <property type="component" value="Chromosome 1"/>
</dbReference>
<feature type="chain" id="PRO_5042553191" evidence="2">
    <location>
        <begin position="19"/>
        <end position="285"/>
    </location>
</feature>
<protein>
    <submittedName>
        <fullName evidence="5">YciI-like protein</fullName>
    </submittedName>
</protein>
<accession>A0AAJ4XAU7</accession>
<reference evidence="5 6" key="1">
    <citation type="submission" date="2017-06" db="EMBL/GenBank/DDBJ databases">
        <authorList>
            <consortium name="Pathogen Informatics"/>
        </authorList>
    </citation>
    <scope>NUCLEOTIDE SEQUENCE [LARGE SCALE GENOMIC DNA]</scope>
    <source>
        <strain evidence="5 6">NCTC12149</strain>
    </source>
</reference>
<dbReference type="InterPro" id="IPR046232">
    <property type="entry name" value="DUF6265"/>
</dbReference>
<dbReference type="AlphaFoldDB" id="A0AAJ4XAU7"/>
<dbReference type="InterPro" id="IPR011008">
    <property type="entry name" value="Dimeric_a/b-barrel"/>
</dbReference>
<evidence type="ECO:0000256" key="2">
    <source>
        <dbReference type="SAM" id="SignalP"/>
    </source>
</evidence>
<dbReference type="SUPFAM" id="SSF54909">
    <property type="entry name" value="Dimeric alpha+beta barrel"/>
    <property type="match status" value="1"/>
</dbReference>
<feature type="domain" description="DUF6265" evidence="4">
    <location>
        <begin position="25"/>
        <end position="126"/>
    </location>
</feature>
<evidence type="ECO:0000259" key="3">
    <source>
        <dbReference type="Pfam" id="PF03795"/>
    </source>
</evidence>
<comment type="similarity">
    <text evidence="1">Belongs to the YciI family.</text>
</comment>
<evidence type="ECO:0000313" key="6">
    <source>
        <dbReference type="Proteomes" id="UP000215355"/>
    </source>
</evidence>
<evidence type="ECO:0000259" key="4">
    <source>
        <dbReference type="Pfam" id="PF19780"/>
    </source>
</evidence>
<dbReference type="KEGG" id="smiz:4412673_01858"/>